<name>A0A0F9RCN8_9ZZZZ</name>
<comment type="caution">
    <text evidence="1">The sequence shown here is derived from an EMBL/GenBank/DDBJ whole genome shotgun (WGS) entry which is preliminary data.</text>
</comment>
<dbReference type="EMBL" id="LAZR01003022">
    <property type="protein sequence ID" value="KKN22876.1"/>
    <property type="molecule type" value="Genomic_DNA"/>
</dbReference>
<proteinExistence type="predicted"/>
<reference evidence="1" key="1">
    <citation type="journal article" date="2015" name="Nature">
        <title>Complex archaea that bridge the gap between prokaryotes and eukaryotes.</title>
        <authorList>
            <person name="Spang A."/>
            <person name="Saw J.H."/>
            <person name="Jorgensen S.L."/>
            <person name="Zaremba-Niedzwiedzka K."/>
            <person name="Martijn J."/>
            <person name="Lind A.E."/>
            <person name="van Eijk R."/>
            <person name="Schleper C."/>
            <person name="Guy L."/>
            <person name="Ettema T.J."/>
        </authorList>
    </citation>
    <scope>NUCLEOTIDE SEQUENCE</scope>
</reference>
<dbReference type="AlphaFoldDB" id="A0A0F9RCN8"/>
<evidence type="ECO:0000313" key="1">
    <source>
        <dbReference type="EMBL" id="KKN22876.1"/>
    </source>
</evidence>
<gene>
    <name evidence="1" type="ORF">LCGC14_0910710</name>
</gene>
<sequence>MNCSPEVLELVKRFSDNTEAYKSGKYNETQIRLEFIDPLFKALGWDVHNEKGYAEAYKDVIHEDAIKIGGYTKAPDYCFRIGGTRKFFLEAKKPSINLKQDISPAYQLRRYAWSAKLPLSILTD</sequence>
<protein>
    <recommendedName>
        <fullName evidence="2">Type I restriction enzyme R protein N-terminal domain-containing protein</fullName>
    </recommendedName>
</protein>
<organism evidence="1">
    <name type="scientific">marine sediment metagenome</name>
    <dbReference type="NCBI Taxonomy" id="412755"/>
    <lineage>
        <taxon>unclassified sequences</taxon>
        <taxon>metagenomes</taxon>
        <taxon>ecological metagenomes</taxon>
    </lineage>
</organism>
<dbReference type="Gene3D" id="3.90.1570.30">
    <property type="match status" value="1"/>
</dbReference>
<accession>A0A0F9RCN8</accession>
<evidence type="ECO:0008006" key="2">
    <source>
        <dbReference type="Google" id="ProtNLM"/>
    </source>
</evidence>
<feature type="non-terminal residue" evidence="1">
    <location>
        <position position="124"/>
    </location>
</feature>